<gene>
    <name evidence="2" type="ORF">LGQ03_10970</name>
</gene>
<feature type="transmembrane region" description="Helical" evidence="1">
    <location>
        <begin position="52"/>
        <end position="72"/>
    </location>
</feature>
<keyword evidence="1" id="KW-0472">Membrane</keyword>
<name>A0ABS8BWE0_9RHOB</name>
<keyword evidence="1" id="KW-0812">Transmembrane</keyword>
<keyword evidence="3" id="KW-1185">Reference proteome</keyword>
<reference evidence="2" key="1">
    <citation type="submission" date="2021-10" db="EMBL/GenBank/DDBJ databases">
        <title>Loktanella gaetbuli sp. nov., isolated from a tidal flat.</title>
        <authorList>
            <person name="Park S."/>
            <person name="Yoon J.-H."/>
        </authorList>
    </citation>
    <scope>NUCLEOTIDE SEQUENCE</scope>
    <source>
        <strain evidence="2">TSTF-M6</strain>
    </source>
</reference>
<evidence type="ECO:0000313" key="2">
    <source>
        <dbReference type="EMBL" id="MCB5199761.1"/>
    </source>
</evidence>
<organism evidence="2 3">
    <name type="scientific">Loktanella gaetbuli</name>
    <dbReference type="NCBI Taxonomy" id="2881335"/>
    <lineage>
        <taxon>Bacteria</taxon>
        <taxon>Pseudomonadati</taxon>
        <taxon>Pseudomonadota</taxon>
        <taxon>Alphaproteobacteria</taxon>
        <taxon>Rhodobacterales</taxon>
        <taxon>Roseobacteraceae</taxon>
        <taxon>Loktanella</taxon>
    </lineage>
</organism>
<accession>A0ABS8BWE0</accession>
<protein>
    <submittedName>
        <fullName evidence="2">Uncharacterized protein</fullName>
    </submittedName>
</protein>
<dbReference type="EMBL" id="JAJATZ010000004">
    <property type="protein sequence ID" value="MCB5199761.1"/>
    <property type="molecule type" value="Genomic_DNA"/>
</dbReference>
<dbReference type="RefSeq" id="WP_226748422.1">
    <property type="nucleotide sequence ID" value="NZ_JAJATZ010000004.1"/>
</dbReference>
<evidence type="ECO:0000256" key="1">
    <source>
        <dbReference type="SAM" id="Phobius"/>
    </source>
</evidence>
<sequence length="75" mass="8406">MRLVALSLLGLSGVFAFLFHVMHVRWRDCFDAMGRCFDVQSGVVYQQQSGLVWGQLTAATFAGAIVVIWLSWKRG</sequence>
<evidence type="ECO:0000313" key="3">
    <source>
        <dbReference type="Proteomes" id="UP001138961"/>
    </source>
</evidence>
<keyword evidence="1" id="KW-1133">Transmembrane helix</keyword>
<proteinExistence type="predicted"/>
<comment type="caution">
    <text evidence="2">The sequence shown here is derived from an EMBL/GenBank/DDBJ whole genome shotgun (WGS) entry which is preliminary data.</text>
</comment>
<dbReference type="Proteomes" id="UP001138961">
    <property type="component" value="Unassembled WGS sequence"/>
</dbReference>